<keyword evidence="13" id="KW-1185">Reference proteome</keyword>
<dbReference type="SUPFAM" id="SSF52540">
    <property type="entry name" value="P-loop containing nucleoside triphosphate hydrolases"/>
    <property type="match status" value="1"/>
</dbReference>
<keyword evidence="8" id="KW-0243">Dynein</keyword>
<name>A0AAV0BP09_PHAPC</name>
<dbReference type="GO" id="GO:0000226">
    <property type="term" value="P:microtubule cytoskeleton organization"/>
    <property type="evidence" value="ECO:0007669"/>
    <property type="project" value="TreeGrafter"/>
</dbReference>
<feature type="region of interest" description="Disordered" evidence="11">
    <location>
        <begin position="44"/>
        <end position="67"/>
    </location>
</feature>
<dbReference type="GO" id="GO:0005874">
    <property type="term" value="C:microtubule"/>
    <property type="evidence" value="ECO:0007669"/>
    <property type="project" value="UniProtKB-KW"/>
</dbReference>
<evidence type="ECO:0000313" key="13">
    <source>
        <dbReference type="Proteomes" id="UP001153365"/>
    </source>
</evidence>
<feature type="region of interest" description="Disordered" evidence="11">
    <location>
        <begin position="708"/>
        <end position="737"/>
    </location>
</feature>
<evidence type="ECO:0000256" key="5">
    <source>
        <dbReference type="ARBA" id="ARBA00022701"/>
    </source>
</evidence>
<dbReference type="GO" id="GO:0007018">
    <property type="term" value="P:microtubule-based movement"/>
    <property type="evidence" value="ECO:0007669"/>
    <property type="project" value="InterPro"/>
</dbReference>
<evidence type="ECO:0000256" key="7">
    <source>
        <dbReference type="ARBA" id="ARBA00022840"/>
    </source>
</evidence>
<feature type="compositionally biased region" description="Polar residues" evidence="11">
    <location>
        <begin position="44"/>
        <end position="60"/>
    </location>
</feature>
<dbReference type="Proteomes" id="UP001153365">
    <property type="component" value="Unassembled WGS sequence"/>
</dbReference>
<dbReference type="AlphaFoldDB" id="A0AAV0BP09"/>
<evidence type="ECO:0000256" key="1">
    <source>
        <dbReference type="ARBA" id="ARBA00004245"/>
    </source>
</evidence>
<evidence type="ECO:0000256" key="8">
    <source>
        <dbReference type="ARBA" id="ARBA00023017"/>
    </source>
</evidence>
<keyword evidence="5" id="KW-0493">Microtubule</keyword>
<keyword evidence="10" id="KW-0206">Cytoskeleton</keyword>
<keyword evidence="6" id="KW-0547">Nucleotide-binding</keyword>
<dbReference type="GO" id="GO:0035974">
    <property type="term" value="C:meiotic spindle pole body"/>
    <property type="evidence" value="ECO:0007669"/>
    <property type="project" value="TreeGrafter"/>
</dbReference>
<evidence type="ECO:0000256" key="2">
    <source>
        <dbReference type="ARBA" id="ARBA00006831"/>
    </source>
</evidence>
<keyword evidence="4" id="KW-0963">Cytoplasm</keyword>
<dbReference type="EMBL" id="CALTRL010006041">
    <property type="protein sequence ID" value="CAH7689038.1"/>
    <property type="molecule type" value="Genomic_DNA"/>
</dbReference>
<dbReference type="PANTHER" id="PTHR12688:SF0">
    <property type="entry name" value="DYNEIN LIGHT INTERMEDIATE CHAIN"/>
    <property type="match status" value="1"/>
</dbReference>
<evidence type="ECO:0000313" key="12">
    <source>
        <dbReference type="EMBL" id="CAH7689038.1"/>
    </source>
</evidence>
<dbReference type="InterPro" id="IPR022780">
    <property type="entry name" value="Dynein_light_int_chain"/>
</dbReference>
<keyword evidence="3" id="KW-0813">Transport</keyword>
<dbReference type="InterPro" id="IPR027417">
    <property type="entry name" value="P-loop_NTPase"/>
</dbReference>
<evidence type="ECO:0000256" key="6">
    <source>
        <dbReference type="ARBA" id="ARBA00022741"/>
    </source>
</evidence>
<dbReference type="GO" id="GO:0045504">
    <property type="term" value="F:dynein heavy chain binding"/>
    <property type="evidence" value="ECO:0007669"/>
    <property type="project" value="TreeGrafter"/>
</dbReference>
<evidence type="ECO:0000256" key="10">
    <source>
        <dbReference type="ARBA" id="ARBA00023212"/>
    </source>
</evidence>
<evidence type="ECO:0000256" key="3">
    <source>
        <dbReference type="ARBA" id="ARBA00022448"/>
    </source>
</evidence>
<dbReference type="PANTHER" id="PTHR12688">
    <property type="entry name" value="DYNEIN LIGHT INTERMEDIATE CHAIN"/>
    <property type="match status" value="1"/>
</dbReference>
<reference evidence="12" key="1">
    <citation type="submission" date="2022-06" db="EMBL/GenBank/DDBJ databases">
        <authorList>
            <consortium name="SYNGENTA / RWTH Aachen University"/>
        </authorList>
    </citation>
    <scope>NUCLEOTIDE SEQUENCE</scope>
</reference>
<dbReference type="GO" id="GO:0005524">
    <property type="term" value="F:ATP binding"/>
    <property type="evidence" value="ECO:0007669"/>
    <property type="project" value="UniProtKB-KW"/>
</dbReference>
<feature type="region of interest" description="Disordered" evidence="11">
    <location>
        <begin position="111"/>
        <end position="143"/>
    </location>
</feature>
<dbReference type="GO" id="GO:0005868">
    <property type="term" value="C:cytoplasmic dynein complex"/>
    <property type="evidence" value="ECO:0007669"/>
    <property type="project" value="InterPro"/>
</dbReference>
<feature type="compositionally biased region" description="Low complexity" evidence="11">
    <location>
        <begin position="119"/>
        <end position="134"/>
    </location>
</feature>
<comment type="similarity">
    <text evidence="2">Belongs to the dynein light intermediate chain family.</text>
</comment>
<protein>
    <submittedName>
        <fullName evidence="12">Dynein light intermediate chain-domain-containing protein</fullName>
    </submittedName>
</protein>
<comment type="subcellular location">
    <subcellularLocation>
        <location evidence="1">Cytoplasm</location>
        <location evidence="1">Cytoskeleton</location>
    </subcellularLocation>
</comment>
<evidence type="ECO:0000256" key="4">
    <source>
        <dbReference type="ARBA" id="ARBA00022490"/>
    </source>
</evidence>
<dbReference type="Pfam" id="PF05783">
    <property type="entry name" value="DLIC"/>
    <property type="match status" value="3"/>
</dbReference>
<dbReference type="InterPro" id="IPR008467">
    <property type="entry name" value="Dynein1_light_intermed_chain"/>
</dbReference>
<proteinExistence type="inferred from homology"/>
<keyword evidence="7" id="KW-0067">ATP-binding</keyword>
<evidence type="ECO:0000256" key="11">
    <source>
        <dbReference type="SAM" id="MobiDB-lite"/>
    </source>
</evidence>
<keyword evidence="9" id="KW-0505">Motor protein</keyword>
<organism evidence="12 13">
    <name type="scientific">Phakopsora pachyrhizi</name>
    <name type="common">Asian soybean rust disease fungus</name>
    <dbReference type="NCBI Taxonomy" id="170000"/>
    <lineage>
        <taxon>Eukaryota</taxon>
        <taxon>Fungi</taxon>
        <taxon>Dikarya</taxon>
        <taxon>Basidiomycota</taxon>
        <taxon>Pucciniomycotina</taxon>
        <taxon>Pucciniomycetes</taxon>
        <taxon>Pucciniales</taxon>
        <taxon>Phakopsoraceae</taxon>
        <taxon>Phakopsora</taxon>
    </lineage>
</organism>
<feature type="region of interest" description="Disordered" evidence="11">
    <location>
        <begin position="448"/>
        <end position="485"/>
    </location>
</feature>
<evidence type="ECO:0000256" key="9">
    <source>
        <dbReference type="ARBA" id="ARBA00023175"/>
    </source>
</evidence>
<comment type="caution">
    <text evidence="12">The sequence shown here is derived from an EMBL/GenBank/DDBJ whole genome shotgun (WGS) entry which is preliminary data.</text>
</comment>
<feature type="compositionally biased region" description="Acidic residues" evidence="11">
    <location>
        <begin position="474"/>
        <end position="484"/>
    </location>
</feature>
<gene>
    <name evidence="12" type="ORF">PPACK8108_LOCUS24097</name>
</gene>
<accession>A0AAV0BP09</accession>
<sequence length="737" mass="80828">MKNIEKDKILTTTTTSTTSSNEIIQSNNYSNVKQLTDDQNLIRSENQSNLRPIPSDQTNNRNDETNRNLWSTILDSVSNSREKGNIPNRRLILLGDRNSGKSTLVSYLSSSNLQTDTHQSSSNQLSQQQRLNQSATRPEDNSDIDLGLDYCTVDIGDDGDDDTLVRLSIHQIPSASPPFSSLLPLILNPDSLRESLILVLIPFSHPSSLLTSLVRWMVLIRSVIDLIKDSTTSNSSSSSRPTPRGEYILQEAKELLESQYRSYLEPSASNQPKNDPLEPNTNIHLLQDLPLPLGTLTENLGVGIVVVCTKSDKIDQLEREKDFKEEHFDFIQQVLRSICLRFGGSLFFTSEKKPDSMIRLRSYVLHRLFGQIGSSASSISNLGATPSGTASTSSRPFSFPHKANVVDRDEVLIPMGWDSWGKIKILRDGFDPQIVGDGWLLDLDRHSRRSTSCDPDRSGSAKNNPDAGEKEAVEEGVDEEEEQVGWDAQGRRIVSACKLWQDTIGEPDDDIHPLGFQDRVIVTQEQQFLKTKYESIKKERDLDPRSHFQISSKGHSAQQLAKFSNGILLSDKNLAGSGTPPGLGSKEQINVRLNQFSSVRDQGLNGRTGGSSISAVVDLHHLQTNAPPSKHSQTSTPNPLLPTAKISTTSPVSNLSNINETISGRINSNSIANSSSGDNNGLAEKDVLASFFGKLLVKDTNGPRGIGSVFNSSNSGNVGTSSSNNSNGRAGNLNEKD</sequence>